<proteinExistence type="predicted"/>
<gene>
    <name evidence="1" type="ORF">PN497_02180</name>
</gene>
<protein>
    <submittedName>
        <fullName evidence="1">DUF29 family protein</fullName>
    </submittedName>
</protein>
<reference evidence="1 2" key="1">
    <citation type="submission" date="2023-01" db="EMBL/GenBank/DDBJ databases">
        <title>Genomes from the Australian National Cyanobacteria Reference Collection.</title>
        <authorList>
            <person name="Willis A."/>
            <person name="Lee E.M.F."/>
        </authorList>
    </citation>
    <scope>NUCLEOTIDE SEQUENCE [LARGE SCALE GENOMIC DNA]</scope>
    <source>
        <strain evidence="1 2">CS-549</strain>
    </source>
</reference>
<accession>A0ABT4ZLC3</accession>
<comment type="caution">
    <text evidence="1">The sequence shown here is derived from an EMBL/GenBank/DDBJ whole genome shotgun (WGS) entry which is preliminary data.</text>
</comment>
<sequence length="55" mass="6405">MKMNTVYDRDFNLWVDQTVNLLQTGEFNQLDLEHLIEEIQNTGSNLSCRGEAFGR</sequence>
<organism evidence="1 2">
    <name type="scientific">Sphaerospermopsis kisseleviana CS-549</name>
    <dbReference type="NCBI Taxonomy" id="3021783"/>
    <lineage>
        <taxon>Bacteria</taxon>
        <taxon>Bacillati</taxon>
        <taxon>Cyanobacteriota</taxon>
        <taxon>Cyanophyceae</taxon>
        <taxon>Nostocales</taxon>
        <taxon>Aphanizomenonaceae</taxon>
        <taxon>Sphaerospermopsis</taxon>
        <taxon>Sphaerospermopsis kisseleviana</taxon>
    </lineage>
</organism>
<dbReference type="EMBL" id="JAQMTI010000027">
    <property type="protein sequence ID" value="MDB9440191.1"/>
    <property type="molecule type" value="Genomic_DNA"/>
</dbReference>
<evidence type="ECO:0000313" key="2">
    <source>
        <dbReference type="Proteomes" id="UP001211711"/>
    </source>
</evidence>
<keyword evidence="2" id="KW-1185">Reference proteome</keyword>
<dbReference type="Gene3D" id="1.20.1220.20">
    <property type="entry name" value="Uncharcterised protein PF01724"/>
    <property type="match status" value="1"/>
</dbReference>
<evidence type="ECO:0000313" key="1">
    <source>
        <dbReference type="EMBL" id="MDB9440191.1"/>
    </source>
</evidence>
<name>A0ABT4ZLC3_9CYAN</name>
<dbReference type="Pfam" id="PF01724">
    <property type="entry name" value="DUF29"/>
    <property type="match status" value="1"/>
</dbReference>
<dbReference type="RefSeq" id="WP_334310602.1">
    <property type="nucleotide sequence ID" value="NZ_JAQMTI010000027.1"/>
</dbReference>
<dbReference type="Proteomes" id="UP001211711">
    <property type="component" value="Unassembled WGS sequence"/>
</dbReference>